<gene>
    <name evidence="2" type="ORF">HLH34_10145</name>
</gene>
<comment type="caution">
    <text evidence="2">The sequence shown here is derived from an EMBL/GenBank/DDBJ whole genome shotgun (WGS) entry which is preliminary data.</text>
</comment>
<dbReference type="EMBL" id="JABEQF010000006">
    <property type="protein sequence ID" value="MBB2190318.1"/>
    <property type="molecule type" value="Genomic_DNA"/>
</dbReference>
<protein>
    <submittedName>
        <fullName evidence="2">Uncharacterized protein</fullName>
    </submittedName>
</protein>
<sequence length="126" mass="14467">MLVGDISRRMRQTEPAGRSQVSPVAETEHFNRRMFFRHDQKAIILFVHSEMIEAAFGDFGQRRAAQELHRAGVGIQRRGYSRSATDQNRAHKKKHFSHFYNIPSVRQSWTAGKAVSATTADQLRNE</sequence>
<evidence type="ECO:0000313" key="3">
    <source>
        <dbReference type="Proteomes" id="UP000555756"/>
    </source>
</evidence>
<reference evidence="2 3" key="1">
    <citation type="submission" date="2020-04" db="EMBL/GenBank/DDBJ databases">
        <title>Description of novel Gluconacetobacter.</title>
        <authorList>
            <person name="Sombolestani A."/>
        </authorList>
    </citation>
    <scope>NUCLEOTIDE SEQUENCE [LARGE SCALE GENOMIC DNA]</scope>
    <source>
        <strain evidence="2 3">LMG 21311</strain>
    </source>
</reference>
<feature type="compositionally biased region" description="Basic and acidic residues" evidence="1">
    <location>
        <begin position="1"/>
        <end position="12"/>
    </location>
</feature>
<keyword evidence="3" id="KW-1185">Reference proteome</keyword>
<dbReference type="RefSeq" id="WP_183119459.1">
    <property type="nucleotide sequence ID" value="NZ_JABEQF010000006.1"/>
</dbReference>
<dbReference type="AlphaFoldDB" id="A0A7W4PE14"/>
<evidence type="ECO:0000256" key="1">
    <source>
        <dbReference type="SAM" id="MobiDB-lite"/>
    </source>
</evidence>
<feature type="region of interest" description="Disordered" evidence="1">
    <location>
        <begin position="1"/>
        <end position="23"/>
    </location>
</feature>
<proteinExistence type="predicted"/>
<name>A0A7W4PE14_9PROT</name>
<organism evidence="2 3">
    <name type="scientific">Gluconacetobacter azotocaptans</name>
    <dbReference type="NCBI Taxonomy" id="142834"/>
    <lineage>
        <taxon>Bacteria</taxon>
        <taxon>Pseudomonadati</taxon>
        <taxon>Pseudomonadota</taxon>
        <taxon>Alphaproteobacteria</taxon>
        <taxon>Acetobacterales</taxon>
        <taxon>Acetobacteraceae</taxon>
        <taxon>Gluconacetobacter</taxon>
    </lineage>
</organism>
<evidence type="ECO:0000313" key="2">
    <source>
        <dbReference type="EMBL" id="MBB2190318.1"/>
    </source>
</evidence>
<accession>A0A7W4PE14</accession>
<dbReference type="Proteomes" id="UP000555756">
    <property type="component" value="Unassembled WGS sequence"/>
</dbReference>